<dbReference type="SUPFAM" id="SSF53067">
    <property type="entry name" value="Actin-like ATPase domain"/>
    <property type="match status" value="2"/>
</dbReference>
<dbReference type="KEGG" id="hprf:HLPR_02350"/>
<proteinExistence type="inferred from homology"/>
<dbReference type="Gene3D" id="3.30.420.40">
    <property type="match status" value="1"/>
</dbReference>
<dbReference type="InterPro" id="IPR050273">
    <property type="entry name" value="GppA/Ppx_hydrolase"/>
</dbReference>
<dbReference type="RefSeq" id="WP_338536264.1">
    <property type="nucleotide sequence ID" value="NZ_AP028654.1"/>
</dbReference>
<evidence type="ECO:0000259" key="2">
    <source>
        <dbReference type="Pfam" id="PF02541"/>
    </source>
</evidence>
<dbReference type="GO" id="GO:0016462">
    <property type="term" value="F:pyrophosphatase activity"/>
    <property type="evidence" value="ECO:0007669"/>
    <property type="project" value="TreeGrafter"/>
</dbReference>
<evidence type="ECO:0000256" key="1">
    <source>
        <dbReference type="ARBA" id="ARBA00007125"/>
    </source>
</evidence>
<dbReference type="Pfam" id="PF02541">
    <property type="entry name" value="Ppx-GppA"/>
    <property type="match status" value="1"/>
</dbReference>
<dbReference type="PANTHER" id="PTHR30005:SF0">
    <property type="entry name" value="RETROGRADE REGULATION PROTEIN 2"/>
    <property type="match status" value="1"/>
</dbReference>
<organism evidence="3 4">
    <name type="scientific">Helicovermis profundi</name>
    <dbReference type="NCBI Taxonomy" id="3065157"/>
    <lineage>
        <taxon>Bacteria</taxon>
        <taxon>Bacillati</taxon>
        <taxon>Bacillota</taxon>
        <taxon>Clostridia</taxon>
        <taxon>Helicovermis</taxon>
    </lineage>
</organism>
<dbReference type="Gene3D" id="3.30.420.150">
    <property type="entry name" value="Exopolyphosphatase. Domain 2"/>
    <property type="match status" value="1"/>
</dbReference>
<dbReference type="InterPro" id="IPR003695">
    <property type="entry name" value="Ppx_GppA_N"/>
</dbReference>
<gene>
    <name evidence="3" type="ORF">HLPR_02350</name>
</gene>
<sequence length="312" mass="35359">MEKGNSNHKYAVIDIGSNSVRLLCAKVKNQKIVDSYKKLSMTRMGYKVNETKLLSTKSMELSYKAIKEYYKNLLKDNYKLVDIIATSAVRDSLNKSEFVNMFQNIGLNINIISGKEEARLGYLGVLSGIEINNKNILIIDIGGGSTEFIVGNSSEILFSESIDMGAVRFSEKYIELEIPSLREINNLEEDILDKINNIYGKIMEFNPEICFGIGGTITTMGAIDLSMENYDSNLIHNYNLKLENLNKQIEKLSKITLEEKYKIRGLQPKRADIIFAGSKILYLILKQFNFNKITISDYDNLEGILKDRGLIV</sequence>
<evidence type="ECO:0000313" key="3">
    <source>
        <dbReference type="EMBL" id="BEP27904.1"/>
    </source>
</evidence>
<dbReference type="PANTHER" id="PTHR30005">
    <property type="entry name" value="EXOPOLYPHOSPHATASE"/>
    <property type="match status" value="1"/>
</dbReference>
<accession>A0AAU9E9H9</accession>
<feature type="domain" description="Ppx/GppA phosphatase N-terminal" evidence="2">
    <location>
        <begin position="26"/>
        <end position="306"/>
    </location>
</feature>
<dbReference type="Proteomes" id="UP001321786">
    <property type="component" value="Chromosome"/>
</dbReference>
<name>A0AAU9E9H9_9FIRM</name>
<reference evidence="3 4" key="1">
    <citation type="submission" date="2023-08" db="EMBL/GenBank/DDBJ databases">
        <title>Helicovermis profunda gen. nov., sp. nov., a novel mesophilic, fermentative bacterium within the Bacillota from a deep-sea hydrothermal vent chimney.</title>
        <authorList>
            <person name="Miyazaki U."/>
            <person name="Mizutani D."/>
            <person name="Hashimoto Y."/>
            <person name="Tame A."/>
            <person name="Sawayama S."/>
            <person name="Miyazaki J."/>
            <person name="Takai K."/>
            <person name="Nakagawa S."/>
        </authorList>
    </citation>
    <scope>NUCLEOTIDE SEQUENCE [LARGE SCALE GENOMIC DNA]</scope>
    <source>
        <strain evidence="3 4">S502</strain>
    </source>
</reference>
<dbReference type="InterPro" id="IPR043129">
    <property type="entry name" value="ATPase_NBD"/>
</dbReference>
<dbReference type="CDD" id="cd24054">
    <property type="entry name" value="ASKHA_NBD_AaPPX-GppA_MtPPX2-like"/>
    <property type="match status" value="1"/>
</dbReference>
<keyword evidence="4" id="KW-1185">Reference proteome</keyword>
<evidence type="ECO:0000313" key="4">
    <source>
        <dbReference type="Proteomes" id="UP001321786"/>
    </source>
</evidence>
<dbReference type="AlphaFoldDB" id="A0AAU9E9H9"/>
<dbReference type="EMBL" id="AP028654">
    <property type="protein sequence ID" value="BEP27904.1"/>
    <property type="molecule type" value="Genomic_DNA"/>
</dbReference>
<protein>
    <submittedName>
        <fullName evidence="3">Ppx/GppA phosphatase family protein</fullName>
    </submittedName>
</protein>
<comment type="similarity">
    <text evidence="1">Belongs to the GppA/Ppx family.</text>
</comment>